<gene>
    <name evidence="2" type="ORF">B0H16DRAFT_1447174</name>
</gene>
<organism evidence="2 3">
    <name type="scientific">Mycena metata</name>
    <dbReference type="NCBI Taxonomy" id="1033252"/>
    <lineage>
        <taxon>Eukaryota</taxon>
        <taxon>Fungi</taxon>
        <taxon>Dikarya</taxon>
        <taxon>Basidiomycota</taxon>
        <taxon>Agaricomycotina</taxon>
        <taxon>Agaricomycetes</taxon>
        <taxon>Agaricomycetidae</taxon>
        <taxon>Agaricales</taxon>
        <taxon>Marasmiineae</taxon>
        <taxon>Mycenaceae</taxon>
        <taxon>Mycena</taxon>
    </lineage>
</organism>
<sequence length="464" mass="50402">MTKRGGALTSWKVAKTPTGPDPSSESNFNLSMANFDQDAYVYDPNAADARSADSSIEITPPPAPRASSKKRVAPVTSESEDDVDSPEKPKPKKKKKAAETKVVDPADRKLILMVPRAESQGTQRVQLTHATSFDDALVVIHETIGCIDPVIKKPVLMYKLSSTAAKVSPISLDADGNWEGCLDEVTAAEKKKPVSVQIIVTEQYLVSLRARLKIKTAPKGKGKGKDKMVILDLEHAGSGDDDFDEGLGIMEKEQMFLAQLQAKYGRCQLCGPDKACKIDAVETRGVTDSTPPNDGLFGMFFKNSKSLPATAASVPHPAFAMPPYMMNPMMMPWGMSGMPGMSSGYAQAVTPGTPTPQPPSRASGSKLEPAFPSSDPPEMGAINPYPEIVDFLHELDGYQPRRNLLNCIPLFEELDFYNIDEIAKLKTPQQLTNVVQLSLGNATYIMEQVKAEMKRVDRARALSA</sequence>
<proteinExistence type="predicted"/>
<dbReference type="AlphaFoldDB" id="A0AAD7P0P5"/>
<dbReference type="Proteomes" id="UP001215598">
    <property type="component" value="Unassembled WGS sequence"/>
</dbReference>
<reference evidence="2" key="1">
    <citation type="submission" date="2023-03" db="EMBL/GenBank/DDBJ databases">
        <title>Massive genome expansion in bonnet fungi (Mycena s.s.) driven by repeated elements and novel gene families across ecological guilds.</title>
        <authorList>
            <consortium name="Lawrence Berkeley National Laboratory"/>
            <person name="Harder C.B."/>
            <person name="Miyauchi S."/>
            <person name="Viragh M."/>
            <person name="Kuo A."/>
            <person name="Thoen E."/>
            <person name="Andreopoulos B."/>
            <person name="Lu D."/>
            <person name="Skrede I."/>
            <person name="Drula E."/>
            <person name="Henrissat B."/>
            <person name="Morin E."/>
            <person name="Kohler A."/>
            <person name="Barry K."/>
            <person name="LaButti K."/>
            <person name="Morin E."/>
            <person name="Salamov A."/>
            <person name="Lipzen A."/>
            <person name="Mereny Z."/>
            <person name="Hegedus B."/>
            <person name="Baldrian P."/>
            <person name="Stursova M."/>
            <person name="Weitz H."/>
            <person name="Taylor A."/>
            <person name="Grigoriev I.V."/>
            <person name="Nagy L.G."/>
            <person name="Martin F."/>
            <person name="Kauserud H."/>
        </authorList>
    </citation>
    <scope>NUCLEOTIDE SEQUENCE</scope>
    <source>
        <strain evidence="2">CBHHK182m</strain>
    </source>
</reference>
<protein>
    <submittedName>
        <fullName evidence="2">Uncharacterized protein</fullName>
    </submittedName>
</protein>
<feature type="region of interest" description="Disordered" evidence="1">
    <location>
        <begin position="1"/>
        <end position="30"/>
    </location>
</feature>
<name>A0AAD7P0P5_9AGAR</name>
<dbReference type="EMBL" id="JARKIB010000003">
    <property type="protein sequence ID" value="KAJ7782938.1"/>
    <property type="molecule type" value="Genomic_DNA"/>
</dbReference>
<evidence type="ECO:0000256" key="1">
    <source>
        <dbReference type="SAM" id="MobiDB-lite"/>
    </source>
</evidence>
<feature type="region of interest" description="Disordered" evidence="1">
    <location>
        <begin position="44"/>
        <end position="101"/>
    </location>
</feature>
<keyword evidence="3" id="KW-1185">Reference proteome</keyword>
<feature type="compositionally biased region" description="Polar residues" evidence="1">
    <location>
        <begin position="21"/>
        <end position="30"/>
    </location>
</feature>
<evidence type="ECO:0000313" key="2">
    <source>
        <dbReference type="EMBL" id="KAJ7782938.1"/>
    </source>
</evidence>
<comment type="caution">
    <text evidence="2">The sequence shown here is derived from an EMBL/GenBank/DDBJ whole genome shotgun (WGS) entry which is preliminary data.</text>
</comment>
<evidence type="ECO:0000313" key="3">
    <source>
        <dbReference type="Proteomes" id="UP001215598"/>
    </source>
</evidence>
<accession>A0AAD7P0P5</accession>
<feature type="region of interest" description="Disordered" evidence="1">
    <location>
        <begin position="345"/>
        <end position="379"/>
    </location>
</feature>